<protein>
    <submittedName>
        <fullName evidence="1">AlNc14C278G10078 protein</fullName>
    </submittedName>
</protein>
<accession>F0WUT0</accession>
<reference evidence="1" key="1">
    <citation type="journal article" date="2011" name="PLoS Biol.">
        <title>Gene gain and loss during evolution of obligate parasitism in the white rust pathogen of Arabidopsis thaliana.</title>
        <authorList>
            <person name="Kemen E."/>
            <person name="Gardiner A."/>
            <person name="Schultz-Larsen T."/>
            <person name="Kemen A.C."/>
            <person name="Balmuth A.L."/>
            <person name="Robert-Seilaniantz A."/>
            <person name="Bailey K."/>
            <person name="Holub E."/>
            <person name="Studholme D.J."/>
            <person name="Maclean D."/>
            <person name="Jones J.D."/>
        </authorList>
    </citation>
    <scope>NUCLEOTIDE SEQUENCE</scope>
</reference>
<proteinExistence type="predicted"/>
<gene>
    <name evidence="1" type="primary">AlNc14C278G10078</name>
    <name evidence="1" type="ORF">ALNC14_113100</name>
</gene>
<dbReference type="EMBL" id="FR824323">
    <property type="protein sequence ID" value="CCA25166.1"/>
    <property type="molecule type" value="Genomic_DNA"/>
</dbReference>
<reference evidence="1" key="2">
    <citation type="submission" date="2011-02" db="EMBL/GenBank/DDBJ databases">
        <authorList>
            <person name="MacLean D."/>
        </authorList>
    </citation>
    <scope>NUCLEOTIDE SEQUENCE</scope>
</reference>
<sequence>MLIAVSILISHDHGGSAIYSSYEAYYVKFLEQNIAKMVASLRATIEKVYQGRTKTFVTKVLLANFSWSEVEGNGAKQPNAAY</sequence>
<name>F0WUT0_9STRA</name>
<dbReference type="HOGENOM" id="CLU_2563181_0_0_1"/>
<dbReference type="AlphaFoldDB" id="F0WUT0"/>
<organism evidence="1">
    <name type="scientific">Albugo laibachii Nc14</name>
    <dbReference type="NCBI Taxonomy" id="890382"/>
    <lineage>
        <taxon>Eukaryota</taxon>
        <taxon>Sar</taxon>
        <taxon>Stramenopiles</taxon>
        <taxon>Oomycota</taxon>
        <taxon>Peronosporomycetes</taxon>
        <taxon>Albuginales</taxon>
        <taxon>Albuginaceae</taxon>
        <taxon>Albugo</taxon>
    </lineage>
</organism>
<evidence type="ECO:0000313" key="1">
    <source>
        <dbReference type="EMBL" id="CCA25166.1"/>
    </source>
</evidence>